<proteinExistence type="inferred from homology"/>
<keyword evidence="5" id="KW-0966">Cell projection</keyword>
<dbReference type="SUPFAM" id="SSF141457">
    <property type="entry name" value="BH3618-like"/>
    <property type="match status" value="1"/>
</dbReference>
<dbReference type="AlphaFoldDB" id="A0A0L0WDV3"/>
<dbReference type="GO" id="GO:0044780">
    <property type="term" value="P:bacterial-type flagellum assembly"/>
    <property type="evidence" value="ECO:0007669"/>
    <property type="project" value="UniProtKB-UniRule"/>
</dbReference>
<comment type="similarity">
    <text evidence="4">Belongs to the FliW family.</text>
</comment>
<dbReference type="PANTHER" id="PTHR39190:SF1">
    <property type="entry name" value="FLAGELLAR ASSEMBLY FACTOR FLIW"/>
    <property type="match status" value="1"/>
</dbReference>
<dbReference type="STRING" id="1503.CLPU_2c01050"/>
<keyword evidence="3 4" id="KW-0810">Translation regulation</keyword>
<evidence type="ECO:0000256" key="4">
    <source>
        <dbReference type="HAMAP-Rule" id="MF_01185"/>
    </source>
</evidence>
<keyword evidence="4" id="KW-0143">Chaperone</keyword>
<dbReference type="RefSeq" id="WP_050354048.1">
    <property type="nucleotide sequence ID" value="NZ_LGSS01000002.1"/>
</dbReference>
<dbReference type="Proteomes" id="UP000037267">
    <property type="component" value="Unassembled WGS sequence"/>
</dbReference>
<keyword evidence="2 4" id="KW-1005">Bacterial flagellum biogenesis</keyword>
<keyword evidence="5" id="KW-0969">Cilium</keyword>
<comment type="caution">
    <text evidence="5">The sequence shown here is derived from an EMBL/GenBank/DDBJ whole genome shotgun (WGS) entry which is preliminary data.</text>
</comment>
<accession>A0A0L0WDV3</accession>
<organism evidence="5 6">
    <name type="scientific">Gottschalkia purinilytica</name>
    <name type="common">Clostridium purinilyticum</name>
    <dbReference type="NCBI Taxonomy" id="1503"/>
    <lineage>
        <taxon>Bacteria</taxon>
        <taxon>Bacillati</taxon>
        <taxon>Bacillota</taxon>
        <taxon>Tissierellia</taxon>
        <taxon>Tissierellales</taxon>
        <taxon>Gottschalkiaceae</taxon>
        <taxon>Gottschalkia</taxon>
    </lineage>
</organism>
<comment type="subunit">
    <text evidence="4">Interacts with translational regulator CsrA and flagellin(s).</text>
</comment>
<evidence type="ECO:0000313" key="5">
    <source>
        <dbReference type="EMBL" id="KNF09654.1"/>
    </source>
</evidence>
<evidence type="ECO:0000256" key="2">
    <source>
        <dbReference type="ARBA" id="ARBA00022795"/>
    </source>
</evidence>
<comment type="subcellular location">
    <subcellularLocation>
        <location evidence="4">Cytoplasm</location>
    </subcellularLocation>
</comment>
<sequence>MSLSVASVQEDNIEYEKTINFIDGIPGFEEYKKFVIVNNADEKNPFHKLQSVENEELSFIIINPFVFKHDYEFDLPDWFIKKLEIENEKDLAIYTIVVVPEDITKMTANLLGPIIINIKNMTGKQIVLDDKRYTTKYLIIDEQKNRQEL</sequence>
<dbReference type="GO" id="GO:0005737">
    <property type="term" value="C:cytoplasm"/>
    <property type="evidence" value="ECO:0007669"/>
    <property type="project" value="UniProtKB-SubCell"/>
</dbReference>
<dbReference type="OrthoDB" id="9801235at2"/>
<dbReference type="GO" id="GO:0006417">
    <property type="term" value="P:regulation of translation"/>
    <property type="evidence" value="ECO:0007669"/>
    <property type="project" value="UniProtKB-KW"/>
</dbReference>
<dbReference type="NCBIfam" id="NF009793">
    <property type="entry name" value="PRK13285.1-1"/>
    <property type="match status" value="1"/>
</dbReference>
<reference evidence="6" key="1">
    <citation type="submission" date="2015-07" db="EMBL/GenBank/DDBJ databases">
        <title>Draft genome sequence of the purine-degrading Gottschalkia purinilyticum DSM 1384 (formerly Clostridium purinilyticum).</title>
        <authorList>
            <person name="Poehlein A."/>
            <person name="Schiel-Bengelsdorf B."/>
            <person name="Bengelsdorf F.R."/>
            <person name="Daniel R."/>
            <person name="Duerre P."/>
        </authorList>
    </citation>
    <scope>NUCLEOTIDE SEQUENCE [LARGE SCALE GENOMIC DNA]</scope>
    <source>
        <strain evidence="6">DSM 1384</strain>
    </source>
</reference>
<dbReference type="Pfam" id="PF02623">
    <property type="entry name" value="FliW"/>
    <property type="match status" value="1"/>
</dbReference>
<evidence type="ECO:0000256" key="1">
    <source>
        <dbReference type="ARBA" id="ARBA00022490"/>
    </source>
</evidence>
<gene>
    <name evidence="4 5" type="primary">fliW</name>
    <name evidence="5" type="ORF">CLPU_2c01050</name>
</gene>
<dbReference type="PANTHER" id="PTHR39190">
    <property type="entry name" value="FLAGELLAR ASSEMBLY FACTOR FLIW"/>
    <property type="match status" value="1"/>
</dbReference>
<evidence type="ECO:0000313" key="6">
    <source>
        <dbReference type="Proteomes" id="UP000037267"/>
    </source>
</evidence>
<comment type="function">
    <text evidence="4">Acts as an anti-CsrA protein, binds CsrA and prevents it from repressing translation of its target genes, one of which is flagellin. Binds to flagellin and participates in the assembly of the flagellum.</text>
</comment>
<dbReference type="Gene3D" id="2.30.290.10">
    <property type="entry name" value="BH3618-like"/>
    <property type="match status" value="1"/>
</dbReference>
<evidence type="ECO:0000256" key="3">
    <source>
        <dbReference type="ARBA" id="ARBA00022845"/>
    </source>
</evidence>
<keyword evidence="5" id="KW-0282">Flagellum</keyword>
<dbReference type="HAMAP" id="MF_01185">
    <property type="entry name" value="FliW"/>
    <property type="match status" value="1"/>
</dbReference>
<dbReference type="EMBL" id="LGSS01000002">
    <property type="protein sequence ID" value="KNF09654.1"/>
    <property type="molecule type" value="Genomic_DNA"/>
</dbReference>
<dbReference type="InterPro" id="IPR024046">
    <property type="entry name" value="Flagellar_assmbl_FliW_dom_sf"/>
</dbReference>
<name>A0A0L0WDV3_GOTPU</name>
<protein>
    <recommendedName>
        <fullName evidence="4">Flagellar assembly factor FliW</fullName>
    </recommendedName>
</protein>
<dbReference type="InterPro" id="IPR003775">
    <property type="entry name" value="Flagellar_assembly_factor_FliW"/>
</dbReference>
<keyword evidence="1 4" id="KW-0963">Cytoplasm</keyword>
<keyword evidence="6" id="KW-1185">Reference proteome</keyword>